<dbReference type="AlphaFoldDB" id="A0A0F9F4R2"/>
<gene>
    <name evidence="1" type="ORF">LCGC14_2074530</name>
</gene>
<dbReference type="InterPro" id="IPR008711">
    <property type="entry name" value="Recombinase_NinB"/>
</dbReference>
<dbReference type="EMBL" id="LAZR01024947">
    <property type="protein sequence ID" value="KKL73471.1"/>
    <property type="molecule type" value="Genomic_DNA"/>
</dbReference>
<proteinExistence type="predicted"/>
<organism evidence="1">
    <name type="scientific">marine sediment metagenome</name>
    <dbReference type="NCBI Taxonomy" id="412755"/>
    <lineage>
        <taxon>unclassified sequences</taxon>
        <taxon>metagenomes</taxon>
        <taxon>ecological metagenomes</taxon>
    </lineage>
</organism>
<dbReference type="Pfam" id="PF05772">
    <property type="entry name" value="NinB"/>
    <property type="match status" value="1"/>
</dbReference>
<reference evidence="1" key="1">
    <citation type="journal article" date="2015" name="Nature">
        <title>Complex archaea that bridge the gap between prokaryotes and eukaryotes.</title>
        <authorList>
            <person name="Spang A."/>
            <person name="Saw J.H."/>
            <person name="Jorgensen S.L."/>
            <person name="Zaremba-Niedzwiedzka K."/>
            <person name="Martijn J."/>
            <person name="Lind A.E."/>
            <person name="van Eijk R."/>
            <person name="Schleper C."/>
            <person name="Guy L."/>
            <person name="Ettema T.J."/>
        </authorList>
    </citation>
    <scope>NUCLEOTIDE SEQUENCE</scope>
</reference>
<dbReference type="Gene3D" id="1.10.3790.10">
    <property type="entry name" value="NinB"/>
    <property type="match status" value="1"/>
</dbReference>
<dbReference type="InterPro" id="IPR036619">
    <property type="entry name" value="NinB_sf"/>
</dbReference>
<protein>
    <submittedName>
        <fullName evidence="1">Uncharacterized protein</fullName>
    </submittedName>
</protein>
<name>A0A0F9F4R2_9ZZZZ</name>
<evidence type="ECO:0000313" key="1">
    <source>
        <dbReference type="EMBL" id="KKL73471.1"/>
    </source>
</evidence>
<comment type="caution">
    <text evidence="1">The sequence shown here is derived from an EMBL/GenBank/DDBJ whole genome shotgun (WGS) entry which is preliminary data.</text>
</comment>
<accession>A0A0F9F4R2</accession>
<dbReference type="SUPFAM" id="SSF103370">
    <property type="entry name" value="NinB"/>
    <property type="match status" value="1"/>
</dbReference>
<sequence length="135" mass="15628">MRQSQGDGVMDAMRYILRNEAVLDNCVAALKGLPFDEPWVVTAKPYKRNRTVEQNDLMWTLLTLLGEHTGHSKNEMYTVTTEMFLAPEIVEHRGKTYRRYSTSKLKVREMSDFIDRLYQLAAEEGLYVPPRGETP</sequence>